<feature type="active site" evidence="4">
    <location>
        <position position="81"/>
    </location>
</feature>
<protein>
    <recommendedName>
        <fullName evidence="8">DNA (cytosine-5-)-methyltransferase</fullName>
    </recommendedName>
</protein>
<dbReference type="PRINTS" id="PR00105">
    <property type="entry name" value="C5METTRFRASE"/>
</dbReference>
<dbReference type="AlphaFoldDB" id="A0A7S2FUE1"/>
<dbReference type="PANTHER" id="PTHR46098">
    <property type="entry name" value="TRNA (CYTOSINE(38)-C(5))-METHYLTRANSFERASE"/>
    <property type="match status" value="1"/>
</dbReference>
<organism evidence="7">
    <name type="scientific">Alexandrium andersonii</name>
    <dbReference type="NCBI Taxonomy" id="327968"/>
    <lineage>
        <taxon>Eukaryota</taxon>
        <taxon>Sar</taxon>
        <taxon>Alveolata</taxon>
        <taxon>Dinophyceae</taxon>
        <taxon>Gonyaulacales</taxon>
        <taxon>Pyrocystaceae</taxon>
        <taxon>Alexandrium</taxon>
    </lineage>
</organism>
<proteinExistence type="inferred from homology"/>
<keyword evidence="3 4" id="KW-0949">S-adenosyl-L-methionine</keyword>
<dbReference type="InterPro" id="IPR029063">
    <property type="entry name" value="SAM-dependent_MTases_sf"/>
</dbReference>
<keyword evidence="2 4" id="KW-0808">Transferase</keyword>
<dbReference type="PANTHER" id="PTHR46098:SF1">
    <property type="entry name" value="TRNA (CYTOSINE(38)-C(5))-METHYLTRANSFERASE"/>
    <property type="match status" value="1"/>
</dbReference>
<dbReference type="GO" id="GO:0032259">
    <property type="term" value="P:methylation"/>
    <property type="evidence" value="ECO:0007669"/>
    <property type="project" value="UniProtKB-KW"/>
</dbReference>
<evidence type="ECO:0000256" key="2">
    <source>
        <dbReference type="ARBA" id="ARBA00022679"/>
    </source>
</evidence>
<dbReference type="PROSITE" id="PS51679">
    <property type="entry name" value="SAM_MT_C5"/>
    <property type="match status" value="1"/>
</dbReference>
<dbReference type="Pfam" id="PF00145">
    <property type="entry name" value="DNA_methylase"/>
    <property type="match status" value="1"/>
</dbReference>
<evidence type="ECO:0000256" key="3">
    <source>
        <dbReference type="ARBA" id="ARBA00022691"/>
    </source>
</evidence>
<dbReference type="EMBL" id="HBGQ01031437">
    <property type="protein sequence ID" value="CAD9415481.1"/>
    <property type="molecule type" value="Transcribed_RNA"/>
</dbReference>
<dbReference type="NCBIfam" id="TIGR00675">
    <property type="entry name" value="dcm"/>
    <property type="match status" value="1"/>
</dbReference>
<evidence type="ECO:0000256" key="4">
    <source>
        <dbReference type="PROSITE-ProRule" id="PRU01016"/>
    </source>
</evidence>
<evidence type="ECO:0000313" key="7">
    <source>
        <dbReference type="EMBL" id="CAD9415481.1"/>
    </source>
</evidence>
<evidence type="ECO:0000256" key="1">
    <source>
        <dbReference type="ARBA" id="ARBA00022603"/>
    </source>
</evidence>
<evidence type="ECO:0000256" key="5">
    <source>
        <dbReference type="RuleBase" id="RU000416"/>
    </source>
</evidence>
<accession>A0A7S2FUE1</accession>
<evidence type="ECO:0000256" key="6">
    <source>
        <dbReference type="SAM" id="MobiDB-lite"/>
    </source>
</evidence>
<name>A0A7S2FUE1_9DINO</name>
<keyword evidence="1 4" id="KW-0489">Methyltransferase</keyword>
<reference evidence="7" key="1">
    <citation type="submission" date="2021-01" db="EMBL/GenBank/DDBJ databases">
        <authorList>
            <person name="Corre E."/>
            <person name="Pelletier E."/>
            <person name="Niang G."/>
            <person name="Scheremetjew M."/>
            <person name="Finn R."/>
            <person name="Kale V."/>
            <person name="Holt S."/>
            <person name="Cochrane G."/>
            <person name="Meng A."/>
            <person name="Brown T."/>
            <person name="Cohen L."/>
        </authorList>
    </citation>
    <scope>NUCLEOTIDE SEQUENCE</scope>
    <source>
        <strain evidence="7">CCMP2222</strain>
    </source>
</reference>
<dbReference type="SUPFAM" id="SSF53335">
    <property type="entry name" value="S-adenosyl-L-methionine-dependent methyltransferases"/>
    <property type="match status" value="1"/>
</dbReference>
<dbReference type="GO" id="GO:0008168">
    <property type="term" value="F:methyltransferase activity"/>
    <property type="evidence" value="ECO:0007669"/>
    <property type="project" value="UniProtKB-KW"/>
</dbReference>
<dbReference type="Gene3D" id="3.90.120.10">
    <property type="entry name" value="DNA Methylase, subunit A, domain 2"/>
    <property type="match status" value="1"/>
</dbReference>
<comment type="similarity">
    <text evidence="4 5">Belongs to the class I-like SAM-binding methyltransferase superfamily. C5-methyltransferase family.</text>
</comment>
<dbReference type="InterPro" id="IPR001525">
    <property type="entry name" value="C5_MeTfrase"/>
</dbReference>
<evidence type="ECO:0008006" key="8">
    <source>
        <dbReference type="Google" id="ProtNLM"/>
    </source>
</evidence>
<feature type="region of interest" description="Disordered" evidence="6">
    <location>
        <begin position="348"/>
        <end position="374"/>
    </location>
</feature>
<dbReference type="Gene3D" id="3.40.50.150">
    <property type="entry name" value="Vaccinia Virus protein VP39"/>
    <property type="match status" value="1"/>
</dbReference>
<sequence>MPSVPTCPVVAATDCSGMETPIMALTNLGVNMRHAFSCDVCPHVKTTIEANFPPNVFYDDLTKRDNSTAPKADIYIAGFPCQSFSSAGKQQGFEDTLGRGQIFWYVRDYLQQQSPRVFVLENVKGLASTKGGGCLRAILDSLEGLGCYNIYHQLLNTKEHGIPQSRARMYFVGIKKSHDDKTFAFPAALPADKRPSIEAFLDPRLGRPSRQDLPPKSAGNARYNVINQLKELELKGSNPLKEPWIIDIDSTPAWVTRMLGQMPCMTRSRGKGHWVSNRGRRVNKNEMMRCQGIDATTFKVAVSPTQLGAQIGNAMSVNILERLFCRILPAAKLVAHGAVFDRWASGKPPAQFTGARAKRTADSIAASARKRARA</sequence>
<dbReference type="InterPro" id="IPR050750">
    <property type="entry name" value="C5-MTase"/>
</dbReference>
<gene>
    <name evidence="7" type="ORF">AAND1436_LOCUS15521</name>
</gene>